<sequence length="132" mass="15098">LYKCIGIVSHPFCTFSCCKVEVDAFRLPFQHFLAHLKELVDCATVLNLPSSRGLSNQTDLLDDPVLPLFRCIISVPDMAHYYWSHYFLNFAHQFLSPFSVCVASKFLPYPLITITLLLDGFWSSIDGICLYR</sequence>
<accession>A0A0N4WB15</accession>
<dbReference type="WBParaSite" id="HPLM_0000761201-mRNA-1">
    <property type="protein sequence ID" value="HPLM_0000761201-mRNA-1"/>
    <property type="gene ID" value="HPLM_0000761201"/>
</dbReference>
<name>A0A0N4WB15_HAEPC</name>
<reference evidence="1" key="1">
    <citation type="submission" date="2017-02" db="UniProtKB">
        <authorList>
            <consortium name="WormBaseParasite"/>
        </authorList>
    </citation>
    <scope>IDENTIFICATION</scope>
</reference>
<organism evidence="1">
    <name type="scientific">Haemonchus placei</name>
    <name type="common">Barber's pole worm</name>
    <dbReference type="NCBI Taxonomy" id="6290"/>
    <lineage>
        <taxon>Eukaryota</taxon>
        <taxon>Metazoa</taxon>
        <taxon>Ecdysozoa</taxon>
        <taxon>Nematoda</taxon>
        <taxon>Chromadorea</taxon>
        <taxon>Rhabditida</taxon>
        <taxon>Rhabditina</taxon>
        <taxon>Rhabditomorpha</taxon>
        <taxon>Strongyloidea</taxon>
        <taxon>Trichostrongylidae</taxon>
        <taxon>Haemonchus</taxon>
    </lineage>
</organism>
<evidence type="ECO:0000313" key="1">
    <source>
        <dbReference type="WBParaSite" id="HPLM_0000761201-mRNA-1"/>
    </source>
</evidence>
<protein>
    <submittedName>
        <fullName evidence="1">Secreted protein</fullName>
    </submittedName>
</protein>
<dbReference type="AlphaFoldDB" id="A0A0N4WB15"/>
<proteinExistence type="predicted"/>